<organism evidence="1 2">
    <name type="scientific">Marinibactrum halimedae</name>
    <dbReference type="NCBI Taxonomy" id="1444977"/>
    <lineage>
        <taxon>Bacteria</taxon>
        <taxon>Pseudomonadati</taxon>
        <taxon>Pseudomonadota</taxon>
        <taxon>Gammaproteobacteria</taxon>
        <taxon>Cellvibrionales</taxon>
        <taxon>Cellvibrionaceae</taxon>
        <taxon>Marinibactrum</taxon>
    </lineage>
</organism>
<protein>
    <submittedName>
        <fullName evidence="1">Portal protein</fullName>
    </submittedName>
</protein>
<keyword evidence="2" id="KW-1185">Reference proteome</keyword>
<evidence type="ECO:0000313" key="1">
    <source>
        <dbReference type="EMBL" id="GLS26168.1"/>
    </source>
</evidence>
<dbReference type="EMBL" id="BSPD01000039">
    <property type="protein sequence ID" value="GLS26168.1"/>
    <property type="molecule type" value="Genomic_DNA"/>
</dbReference>
<name>A0AA37T3L5_9GAMM</name>
<comment type="caution">
    <text evidence="1">The sequence shown here is derived from an EMBL/GenBank/DDBJ whole genome shotgun (WGS) entry which is preliminary data.</text>
</comment>
<dbReference type="AlphaFoldDB" id="A0AA37T3L5"/>
<dbReference type="InterPro" id="IPR006430">
    <property type="entry name" value="Phage_portal_PBSX"/>
</dbReference>
<accession>A0AA37T3L5</accession>
<gene>
    <name evidence="1" type="ORF">GCM10007877_18830</name>
</gene>
<sequence>MTHARPRQRVYAEYSEPKTMAFSFGDPQTVLGSPLTDYVGLMTLDNGRYFEPPVSLVGLTQCITANAFHETALHFKKNLLCKWYMPTPAFPLKEFKRCAFDKAVYGQFYLQRLFDGFGRYVGVQHISGVNLRKLTNEKNQYLKLMPTGEEILFKPDEIIHWKDYDPQQNIYGKPDYLGSLQSSLLNEGATLFRRRYYVNGNHAGYILYTADPDMSPDTEENIKQAVSGTKGPGNFRSLFVNIPKGREKSIQVIPIGDISHKDDFERIKNITRNDILSSHRIPPALASVMPENGHAGDIEKISGVHYENEVVPMQQAVQEVNDFLPLEGQINFINV</sequence>
<dbReference type="RefSeq" id="WP_232593066.1">
    <property type="nucleotide sequence ID" value="NZ_BSPD01000039.1"/>
</dbReference>
<proteinExistence type="predicted"/>
<reference evidence="1 2" key="1">
    <citation type="journal article" date="2014" name="Int. J. Syst. Evol. Microbiol.">
        <title>Complete genome sequence of Corynebacterium casei LMG S-19264T (=DSM 44701T), isolated from a smear-ripened cheese.</title>
        <authorList>
            <consortium name="US DOE Joint Genome Institute (JGI-PGF)"/>
            <person name="Walter F."/>
            <person name="Albersmeier A."/>
            <person name="Kalinowski J."/>
            <person name="Ruckert C."/>
        </authorList>
    </citation>
    <scope>NUCLEOTIDE SEQUENCE [LARGE SCALE GENOMIC DNA]</scope>
    <source>
        <strain evidence="1 2">NBRC 110095</strain>
    </source>
</reference>
<evidence type="ECO:0000313" key="2">
    <source>
        <dbReference type="Proteomes" id="UP001156870"/>
    </source>
</evidence>
<dbReference type="Proteomes" id="UP001156870">
    <property type="component" value="Unassembled WGS sequence"/>
</dbReference>
<dbReference type="NCBIfam" id="TIGR01540">
    <property type="entry name" value="portal_PBSX"/>
    <property type="match status" value="1"/>
</dbReference>